<protein>
    <submittedName>
        <fullName evidence="1">Uncharacterized protein</fullName>
    </submittedName>
</protein>
<dbReference type="EMBL" id="FOHQ01000001">
    <property type="protein sequence ID" value="SES66380.1"/>
    <property type="molecule type" value="Genomic_DNA"/>
</dbReference>
<organism evidence="1 2">
    <name type="scientific">Methanococcoides vulcani</name>
    <dbReference type="NCBI Taxonomy" id="1353158"/>
    <lineage>
        <taxon>Archaea</taxon>
        <taxon>Methanobacteriati</taxon>
        <taxon>Methanobacteriota</taxon>
        <taxon>Stenosarchaea group</taxon>
        <taxon>Methanomicrobia</taxon>
        <taxon>Methanosarcinales</taxon>
        <taxon>Methanosarcinaceae</taxon>
        <taxon>Methanococcoides</taxon>
    </lineage>
</organism>
<evidence type="ECO:0000313" key="1">
    <source>
        <dbReference type="EMBL" id="SES66380.1"/>
    </source>
</evidence>
<dbReference type="Proteomes" id="UP000243338">
    <property type="component" value="Unassembled WGS sequence"/>
</dbReference>
<name>A0A1H9YBX5_9EURY</name>
<reference evidence="2" key="1">
    <citation type="submission" date="2016-10" db="EMBL/GenBank/DDBJ databases">
        <authorList>
            <person name="Varghese N."/>
            <person name="Submissions S."/>
        </authorList>
    </citation>
    <scope>NUCLEOTIDE SEQUENCE [LARGE SCALE GENOMIC DNA]</scope>
    <source>
        <strain evidence="2">SLH 33</strain>
    </source>
</reference>
<keyword evidence="2" id="KW-1185">Reference proteome</keyword>
<proteinExistence type="predicted"/>
<accession>A0A1H9YBX5</accession>
<gene>
    <name evidence="1" type="ORF">SAMN04488587_0419</name>
</gene>
<evidence type="ECO:0000313" key="2">
    <source>
        <dbReference type="Proteomes" id="UP000243338"/>
    </source>
</evidence>
<sequence>MMNRPSLDLRGVYIMTCIFDNMESLEEIDDQLLIGELKDRGYSVIGKKYSQTECSNCGGKMYYTAEVFGDFHFYKVGTRCENCMMFVGTEGHFD</sequence>
<dbReference type="AlphaFoldDB" id="A0A1H9YBX5"/>